<dbReference type="EMBL" id="UYSU01036977">
    <property type="protein sequence ID" value="VDL98425.1"/>
    <property type="molecule type" value="Genomic_DNA"/>
</dbReference>
<dbReference type="Proteomes" id="UP000275846">
    <property type="component" value="Unassembled WGS sequence"/>
</dbReference>
<evidence type="ECO:0000313" key="2">
    <source>
        <dbReference type="Proteomes" id="UP000275846"/>
    </source>
</evidence>
<proteinExistence type="predicted"/>
<reference evidence="1 2" key="2">
    <citation type="submission" date="2018-11" db="EMBL/GenBank/DDBJ databases">
        <authorList>
            <consortium name="Pathogen Informatics"/>
        </authorList>
    </citation>
    <scope>NUCLEOTIDE SEQUENCE [LARGE SCALE GENOMIC DNA]</scope>
    <source>
        <strain evidence="1 2">NST_G2</strain>
    </source>
</reference>
<evidence type="ECO:0000313" key="1">
    <source>
        <dbReference type="EMBL" id="VDL98425.1"/>
    </source>
</evidence>
<dbReference type="WBParaSite" id="SSLN_0001249101-mRNA-1">
    <property type="protein sequence ID" value="SSLN_0001249101-mRNA-1"/>
    <property type="gene ID" value="SSLN_0001249101"/>
</dbReference>
<sequence length="368" mass="40928">MTMLVRGAGDFRAALLALAAVIRLASLIAEPVYTDLLHAGLSWHGVDAEDSSQLQEFRVRDPVLPSQLQYSAEAAEMEVIQLPGLVRVDGSGLRSVKEFRQDNGLVHLQFGVQLSTVEIVSESIVFRARWRPVTDKRFGCTDCYSKIGAACGDDAHTPLHALLRHYIKRAVVRKEQVMDCSRRHTHCSLHTPTVQKVPVSSVGDADNRLLITVGVHLHSREHEIEQGGSQYASLLQSFGHRECFGYRPVVSDARRHLIMKMTHHVTFQRIEKDTGEDLTGDVEQRDASVIITELLLPLPFVEMDDGRVFEILRNFIVVDAAADGVGHAQPACLGKKGADFYVTGINRAIMLLKCVTKGFHCRDLVDFE</sequence>
<accession>A0A183T6E2</accession>
<dbReference type="AlphaFoldDB" id="A0A183T6E2"/>
<reference evidence="3" key="1">
    <citation type="submission" date="2016-06" db="UniProtKB">
        <authorList>
            <consortium name="WormBaseParasite"/>
        </authorList>
    </citation>
    <scope>IDENTIFICATION</scope>
</reference>
<protein>
    <submittedName>
        <fullName evidence="3">VASt domain-containing protein</fullName>
    </submittedName>
</protein>
<name>A0A183T6E2_SCHSO</name>
<keyword evidence="2" id="KW-1185">Reference proteome</keyword>
<gene>
    <name evidence="1" type="ORF">SSLN_LOCUS12040</name>
</gene>
<evidence type="ECO:0000313" key="3">
    <source>
        <dbReference type="WBParaSite" id="SSLN_0001249101-mRNA-1"/>
    </source>
</evidence>
<organism evidence="3">
    <name type="scientific">Schistocephalus solidus</name>
    <name type="common">Tapeworm</name>
    <dbReference type="NCBI Taxonomy" id="70667"/>
    <lineage>
        <taxon>Eukaryota</taxon>
        <taxon>Metazoa</taxon>
        <taxon>Spiralia</taxon>
        <taxon>Lophotrochozoa</taxon>
        <taxon>Platyhelminthes</taxon>
        <taxon>Cestoda</taxon>
        <taxon>Eucestoda</taxon>
        <taxon>Diphyllobothriidea</taxon>
        <taxon>Diphyllobothriidae</taxon>
        <taxon>Schistocephalus</taxon>
    </lineage>
</organism>